<comment type="caution">
    <text evidence="1">The sequence shown here is derived from an EMBL/GenBank/DDBJ whole genome shotgun (WGS) entry which is preliminary data.</text>
</comment>
<accession>A0A645BR21</accession>
<reference evidence="1" key="1">
    <citation type="submission" date="2019-08" db="EMBL/GenBank/DDBJ databases">
        <authorList>
            <person name="Kucharzyk K."/>
            <person name="Murdoch R.W."/>
            <person name="Higgins S."/>
            <person name="Loffler F."/>
        </authorList>
    </citation>
    <scope>NUCLEOTIDE SEQUENCE</scope>
</reference>
<dbReference type="EMBL" id="VSSQ01021811">
    <property type="protein sequence ID" value="MPM67652.1"/>
    <property type="molecule type" value="Genomic_DNA"/>
</dbReference>
<name>A0A645BR21_9ZZZZ</name>
<sequence length="163" mass="18406">MKITLPLEPVVISDQTANAYNVTKFTKGLQYTGWGKNVMPIASFDAGTTEWELALLMDQDPNIEWWVRLYTNGQAFIPTTDGNYFPDFIAIDTKGVRWLIEGKADKNANDADVLRKKAAAETWARAVRDEDDFGVWRYMFATESNIKNSAGSWNALLMSTKPE</sequence>
<gene>
    <name evidence="1" type="ORF">SDC9_114576</name>
</gene>
<dbReference type="AlphaFoldDB" id="A0A645BR21"/>
<proteinExistence type="predicted"/>
<organism evidence="1">
    <name type="scientific">bioreactor metagenome</name>
    <dbReference type="NCBI Taxonomy" id="1076179"/>
    <lineage>
        <taxon>unclassified sequences</taxon>
        <taxon>metagenomes</taxon>
        <taxon>ecological metagenomes</taxon>
    </lineage>
</organism>
<protein>
    <submittedName>
        <fullName evidence="1">Uncharacterized protein</fullName>
    </submittedName>
</protein>
<evidence type="ECO:0000313" key="1">
    <source>
        <dbReference type="EMBL" id="MPM67652.1"/>
    </source>
</evidence>